<dbReference type="PANTHER" id="PTHR31170:SF25">
    <property type="entry name" value="BNAA09G04570D PROTEIN"/>
    <property type="match status" value="1"/>
</dbReference>
<organism evidence="2">
    <name type="scientific">Davidia involucrata</name>
    <name type="common">Dove tree</name>
    <dbReference type="NCBI Taxonomy" id="16924"/>
    <lineage>
        <taxon>Eukaryota</taxon>
        <taxon>Viridiplantae</taxon>
        <taxon>Streptophyta</taxon>
        <taxon>Embryophyta</taxon>
        <taxon>Tracheophyta</taxon>
        <taxon>Spermatophyta</taxon>
        <taxon>Magnoliopsida</taxon>
        <taxon>eudicotyledons</taxon>
        <taxon>Gunneridae</taxon>
        <taxon>Pentapetalae</taxon>
        <taxon>asterids</taxon>
        <taxon>Cornales</taxon>
        <taxon>Nyssaceae</taxon>
        <taxon>Davidia</taxon>
    </lineage>
</organism>
<dbReference type="AlphaFoldDB" id="A0A5B7BY59"/>
<keyword evidence="1" id="KW-0812">Transmembrane</keyword>
<gene>
    <name evidence="2" type="ORF">Din_043181</name>
</gene>
<evidence type="ECO:0000313" key="2">
    <source>
        <dbReference type="EMBL" id="MPA73740.1"/>
    </source>
</evidence>
<keyword evidence="1" id="KW-1133">Transmembrane helix</keyword>
<dbReference type="PANTHER" id="PTHR31170">
    <property type="entry name" value="BNAC04G53230D PROTEIN"/>
    <property type="match status" value="1"/>
</dbReference>
<dbReference type="EMBL" id="GHES01043181">
    <property type="protein sequence ID" value="MPA73740.1"/>
    <property type="molecule type" value="Transcribed_RNA"/>
</dbReference>
<name>A0A5B7BY59_DAVIN</name>
<reference evidence="2" key="1">
    <citation type="submission" date="2019-08" db="EMBL/GenBank/DDBJ databases">
        <title>Reference gene set and small RNA set construction with multiple tissues from Davidia involucrata Baill.</title>
        <authorList>
            <person name="Yang H."/>
            <person name="Zhou C."/>
            <person name="Li G."/>
            <person name="Wang J."/>
            <person name="Gao P."/>
            <person name="Wang M."/>
            <person name="Wang R."/>
            <person name="Zhao Y."/>
        </authorList>
    </citation>
    <scope>NUCLEOTIDE SEQUENCE</scope>
    <source>
        <tissue evidence="2">Mixed with DoveR01_LX</tissue>
    </source>
</reference>
<sequence>MKVDKRGVQFRDHVSVEIIAQEQDENLISSIKEKMENVSLSHCICRLPDMENEYIPKLVSIGPFHRGVRDTLEDEKWRYLNTLLSRKANVEARLDSCVKALGELEHRARKCYGEEIHMESDEFVKMMLVDGCFIIELFLKYSIKDLRRRDDPFFVKNDGIFHLRCDMILLENQIPFFILQRLFNLVPIPKQCTQSLTELALRFFKKLIPGDNDVHKFSQDFNHLLDLVRHCYLPTYPQLQSSSGAKQSLDSAVKLRESGISFEKASPESESLLNMKFANGVLKIPPLKFHNYTEIVLRNLVALEHSFCGCTKHITSYVSLMESLVKSDKDVRLLYRTRILTNGLEKRVEILDLFKNLPVEVGVNDFYYNGILEQVNGYGKSKRQLWCQKLKRTTPLAVVVAILFLLLTFTGTLFSVLSFSVHHF</sequence>
<dbReference type="InterPro" id="IPR004158">
    <property type="entry name" value="DUF247_pln"/>
</dbReference>
<feature type="transmembrane region" description="Helical" evidence="1">
    <location>
        <begin position="396"/>
        <end position="421"/>
    </location>
</feature>
<protein>
    <submittedName>
        <fullName evidence="2">Uncharacterized protein</fullName>
    </submittedName>
</protein>
<proteinExistence type="predicted"/>
<dbReference type="Pfam" id="PF03140">
    <property type="entry name" value="DUF247"/>
    <property type="match status" value="1"/>
</dbReference>
<accession>A0A5B7BY59</accession>
<keyword evidence="1" id="KW-0472">Membrane</keyword>
<evidence type="ECO:0000256" key="1">
    <source>
        <dbReference type="SAM" id="Phobius"/>
    </source>
</evidence>